<evidence type="ECO:0000313" key="4">
    <source>
        <dbReference type="Proteomes" id="UP000054837"/>
    </source>
</evidence>
<evidence type="ECO:0000313" key="3">
    <source>
        <dbReference type="EMBL" id="KUG51438.1"/>
    </source>
</evidence>
<dbReference type="Pfam" id="PF13408">
    <property type="entry name" value="Zn_ribbon_recom"/>
    <property type="match status" value="1"/>
</dbReference>
<dbReference type="RefSeq" id="WP_058892334.1">
    <property type="nucleotide sequence ID" value="NZ_LQBL01000032.1"/>
</dbReference>
<dbReference type="PROSITE" id="PS51736">
    <property type="entry name" value="RECOMBINASES_3"/>
    <property type="match status" value="1"/>
</dbReference>
<dbReference type="PROSITE" id="PS51737">
    <property type="entry name" value="RECOMBINASE_DNA_BIND"/>
    <property type="match status" value="1"/>
</dbReference>
<name>A0A0W8I143_9MICO</name>
<proteinExistence type="predicted"/>
<dbReference type="Gene3D" id="3.90.1750.20">
    <property type="entry name" value="Putative Large Serine Recombinase, Chain B, Domain 2"/>
    <property type="match status" value="1"/>
</dbReference>
<evidence type="ECO:0000259" key="1">
    <source>
        <dbReference type="PROSITE" id="PS51736"/>
    </source>
</evidence>
<dbReference type="InterPro" id="IPR011109">
    <property type="entry name" value="DNA_bind_recombinase_dom"/>
</dbReference>
<comment type="caution">
    <text evidence="3">The sequence shown here is derived from an EMBL/GenBank/DDBJ whole genome shotgun (WGS) entry which is preliminary data.</text>
</comment>
<evidence type="ECO:0000259" key="2">
    <source>
        <dbReference type="PROSITE" id="PS51737"/>
    </source>
</evidence>
<keyword evidence="4" id="KW-1185">Reference proteome</keyword>
<protein>
    <recommendedName>
        <fullName evidence="5">Recombinase</fullName>
    </recommendedName>
</protein>
<dbReference type="Pfam" id="PF07508">
    <property type="entry name" value="Recombinase"/>
    <property type="match status" value="1"/>
</dbReference>
<dbReference type="GO" id="GO:0000150">
    <property type="term" value="F:DNA strand exchange activity"/>
    <property type="evidence" value="ECO:0007669"/>
    <property type="project" value="InterPro"/>
</dbReference>
<dbReference type="GO" id="GO:0003677">
    <property type="term" value="F:DNA binding"/>
    <property type="evidence" value="ECO:0007669"/>
    <property type="project" value="InterPro"/>
</dbReference>
<dbReference type="Gene3D" id="3.40.50.1390">
    <property type="entry name" value="Resolvase, N-terminal catalytic domain"/>
    <property type="match status" value="1"/>
</dbReference>
<accession>A0A0W8I143</accession>
<dbReference type="PANTHER" id="PTHR30461:SF23">
    <property type="entry name" value="DNA RECOMBINASE-RELATED"/>
    <property type="match status" value="1"/>
</dbReference>
<dbReference type="PANTHER" id="PTHR30461">
    <property type="entry name" value="DNA-INVERTASE FROM LAMBDOID PROPHAGE"/>
    <property type="match status" value="1"/>
</dbReference>
<dbReference type="Pfam" id="PF00239">
    <property type="entry name" value="Resolvase"/>
    <property type="match status" value="1"/>
</dbReference>
<feature type="domain" description="Resolvase/invertase-type recombinase catalytic" evidence="1">
    <location>
        <begin position="3"/>
        <end position="143"/>
    </location>
</feature>
<dbReference type="STRING" id="767452.AVL62_08780"/>
<dbReference type="CDD" id="cd00338">
    <property type="entry name" value="Ser_Recombinase"/>
    <property type="match status" value="1"/>
</dbReference>
<dbReference type="AlphaFoldDB" id="A0A0W8I143"/>
<dbReference type="EMBL" id="LQBL01000032">
    <property type="protein sequence ID" value="KUG51438.1"/>
    <property type="molecule type" value="Genomic_DNA"/>
</dbReference>
<evidence type="ECO:0008006" key="5">
    <source>
        <dbReference type="Google" id="ProtNLM"/>
    </source>
</evidence>
<organism evidence="3 4">
    <name type="scientific">Serinicoccus chungangensis</name>
    <dbReference type="NCBI Taxonomy" id="767452"/>
    <lineage>
        <taxon>Bacteria</taxon>
        <taxon>Bacillati</taxon>
        <taxon>Actinomycetota</taxon>
        <taxon>Actinomycetes</taxon>
        <taxon>Micrococcales</taxon>
        <taxon>Ornithinimicrobiaceae</taxon>
        <taxon>Serinicoccus</taxon>
    </lineage>
</organism>
<dbReference type="InterPro" id="IPR050639">
    <property type="entry name" value="SSR_resolvase"/>
</dbReference>
<dbReference type="InterPro" id="IPR025827">
    <property type="entry name" value="Zn_ribbon_recom_dom"/>
</dbReference>
<reference evidence="3 4" key="1">
    <citation type="submission" date="2015-12" db="EMBL/GenBank/DDBJ databases">
        <title>Serinicoccus chungangenesis strain CD08_5 genome sequencing and assembly.</title>
        <authorList>
            <person name="Chander A.M."/>
            <person name="Kaur G."/>
            <person name="Nair G.R."/>
            <person name="Dhawan D.K."/>
            <person name="Kochhar R.K."/>
            <person name="Mayilraj S."/>
            <person name="Bhadada S.K."/>
        </authorList>
    </citation>
    <scope>NUCLEOTIDE SEQUENCE [LARGE SCALE GENOMIC DNA]</scope>
    <source>
        <strain evidence="3 4">CD08_5</strain>
    </source>
</reference>
<feature type="domain" description="Recombinase" evidence="2">
    <location>
        <begin position="151"/>
        <end position="265"/>
    </location>
</feature>
<dbReference type="SMART" id="SM00857">
    <property type="entry name" value="Resolvase"/>
    <property type="match status" value="1"/>
</dbReference>
<gene>
    <name evidence="3" type="ORF">AVL62_08780</name>
</gene>
<dbReference type="InterPro" id="IPR006119">
    <property type="entry name" value="Resolv_N"/>
</dbReference>
<dbReference type="InterPro" id="IPR036162">
    <property type="entry name" value="Resolvase-like_N_sf"/>
</dbReference>
<dbReference type="OrthoDB" id="4500247at2"/>
<dbReference type="Proteomes" id="UP000054837">
    <property type="component" value="Unassembled WGS sequence"/>
</dbReference>
<dbReference type="InterPro" id="IPR038109">
    <property type="entry name" value="DNA_bind_recomb_sf"/>
</dbReference>
<dbReference type="SUPFAM" id="SSF53041">
    <property type="entry name" value="Resolvase-like"/>
    <property type="match status" value="1"/>
</dbReference>
<sequence>MSTATIYARISLDATGEGAGVERQERECRELCERSGWEVSEVLVDNSISATSGKLRPAFERLLESKPERIVCWHLDRLVRLTPELERVLELSVDVHTVAGGKLDLSNPAGRAVARTVTAWATYETEQKGERQRSAHEQRRRQGRPFWVRRPFGYNMDGTLRESEAALLRRAYAQVLEGASIAGIARAWREAGVRTTETRNKPEGGEFRPTTVRGLLIHPRNIGKLTRSEGGGVHTELDTYGTWAPLVDEDTFRRVERELTRPGRRQAASTKRTGLLTGLLFCASCDGAMRVFSQTQRGKTYRYYCCTKRCNAWPREWLDEHLSETALALLSSPSFHPASEGEGITEEVHAARAEVERLRGLVGELLEDRREGLLTREQWRTEQAATTAKLAEVEGKLEGLERGRGGLAVDKLDREGMLAWWQDRERGQDGRRELLRHLFGAITCAPRGRGSKAKPDRSLLAFERNGWANDLALRIITPSTGEGDPEGE</sequence>